<evidence type="ECO:0000313" key="2">
    <source>
        <dbReference type="Proteomes" id="UP000299102"/>
    </source>
</evidence>
<protein>
    <submittedName>
        <fullName evidence="1">Uncharacterized protein</fullName>
    </submittedName>
</protein>
<name>A0A4C1VC91_EUMVA</name>
<keyword evidence="2" id="KW-1185">Reference proteome</keyword>
<evidence type="ECO:0000313" key="1">
    <source>
        <dbReference type="EMBL" id="GBP36239.1"/>
    </source>
</evidence>
<reference evidence="1 2" key="1">
    <citation type="journal article" date="2019" name="Commun. Biol.">
        <title>The bagworm genome reveals a unique fibroin gene that provides high tensile strength.</title>
        <authorList>
            <person name="Kono N."/>
            <person name="Nakamura H."/>
            <person name="Ohtoshi R."/>
            <person name="Tomita M."/>
            <person name="Numata K."/>
            <person name="Arakawa K."/>
        </authorList>
    </citation>
    <scope>NUCLEOTIDE SEQUENCE [LARGE SCALE GENOMIC DNA]</scope>
</reference>
<dbReference type="EMBL" id="BGZK01000316">
    <property type="protein sequence ID" value="GBP36239.1"/>
    <property type="molecule type" value="Genomic_DNA"/>
</dbReference>
<organism evidence="1 2">
    <name type="scientific">Eumeta variegata</name>
    <name type="common">Bagworm moth</name>
    <name type="synonym">Eumeta japonica</name>
    <dbReference type="NCBI Taxonomy" id="151549"/>
    <lineage>
        <taxon>Eukaryota</taxon>
        <taxon>Metazoa</taxon>
        <taxon>Ecdysozoa</taxon>
        <taxon>Arthropoda</taxon>
        <taxon>Hexapoda</taxon>
        <taxon>Insecta</taxon>
        <taxon>Pterygota</taxon>
        <taxon>Neoptera</taxon>
        <taxon>Endopterygota</taxon>
        <taxon>Lepidoptera</taxon>
        <taxon>Glossata</taxon>
        <taxon>Ditrysia</taxon>
        <taxon>Tineoidea</taxon>
        <taxon>Psychidae</taxon>
        <taxon>Oiketicinae</taxon>
        <taxon>Eumeta</taxon>
    </lineage>
</organism>
<gene>
    <name evidence="1" type="ORF">EVAR_85486_1</name>
</gene>
<dbReference type="Proteomes" id="UP000299102">
    <property type="component" value="Unassembled WGS sequence"/>
</dbReference>
<proteinExistence type="predicted"/>
<sequence length="207" mass="21633">MVRSSHTYLSRLTDIHQSFHYPFSTSIPIPRCDPDVDSSFGPGANLGRYSDIGVGNDLPASKCLSLTRIKSHTKLIKSELEINSARCGGARSTLGRAADALQHPREGAPSMDCQAGGAQEGAPLLPPTAAKDGVCCSQFATRRRCGFDHDACVYIGGPQGTCGKMPKQSAEGDAGAGEPSPIYKTLTATAAVGGGVGRRRDSGLGLW</sequence>
<accession>A0A4C1VC91</accession>
<dbReference type="AlphaFoldDB" id="A0A4C1VC91"/>
<comment type="caution">
    <text evidence="1">The sequence shown here is derived from an EMBL/GenBank/DDBJ whole genome shotgun (WGS) entry which is preliminary data.</text>
</comment>